<organism evidence="2 3">
    <name type="scientific">Vanilla planifolia</name>
    <name type="common">Vanilla</name>
    <dbReference type="NCBI Taxonomy" id="51239"/>
    <lineage>
        <taxon>Eukaryota</taxon>
        <taxon>Viridiplantae</taxon>
        <taxon>Streptophyta</taxon>
        <taxon>Embryophyta</taxon>
        <taxon>Tracheophyta</taxon>
        <taxon>Spermatophyta</taxon>
        <taxon>Magnoliopsida</taxon>
        <taxon>Liliopsida</taxon>
        <taxon>Asparagales</taxon>
        <taxon>Orchidaceae</taxon>
        <taxon>Vanilloideae</taxon>
        <taxon>Vanilleae</taxon>
        <taxon>Vanilla</taxon>
    </lineage>
</organism>
<name>A0A835V667_VANPL</name>
<dbReference type="AlphaFoldDB" id="A0A835V667"/>
<sequence length="135" mass="14121">MSAADAVAGFAKQAAVKAKDSHINTGETAPGGSLGKKPKRPKQQMGKLISDEGEQLNEIEKGGTGKGAELHEEKIVCREQRKGPEEQLSSEGGGQEKHGKEESEPGAGELLEAVGETVIGLVKGAKEMVMGKRSE</sequence>
<evidence type="ECO:0000256" key="1">
    <source>
        <dbReference type="SAM" id="MobiDB-lite"/>
    </source>
</evidence>
<feature type="compositionally biased region" description="Basic and acidic residues" evidence="1">
    <location>
        <begin position="58"/>
        <end position="85"/>
    </location>
</feature>
<dbReference type="EMBL" id="JADCNL010000004">
    <property type="protein sequence ID" value="KAG0484541.1"/>
    <property type="molecule type" value="Genomic_DNA"/>
</dbReference>
<reference evidence="2 3" key="1">
    <citation type="journal article" date="2020" name="Nat. Food">
        <title>A phased Vanilla planifolia genome enables genetic improvement of flavour and production.</title>
        <authorList>
            <person name="Hasing T."/>
            <person name="Tang H."/>
            <person name="Brym M."/>
            <person name="Khazi F."/>
            <person name="Huang T."/>
            <person name="Chambers A.H."/>
        </authorList>
    </citation>
    <scope>NUCLEOTIDE SEQUENCE [LARGE SCALE GENOMIC DNA]</scope>
    <source>
        <tissue evidence="2">Leaf</tissue>
    </source>
</reference>
<gene>
    <name evidence="2" type="ORF">HPP92_008620</name>
</gene>
<comment type="caution">
    <text evidence="2">The sequence shown here is derived from an EMBL/GenBank/DDBJ whole genome shotgun (WGS) entry which is preliminary data.</text>
</comment>
<accession>A0A835V667</accession>
<evidence type="ECO:0000313" key="3">
    <source>
        <dbReference type="Proteomes" id="UP000636800"/>
    </source>
</evidence>
<evidence type="ECO:0000313" key="2">
    <source>
        <dbReference type="EMBL" id="KAG0484541.1"/>
    </source>
</evidence>
<feature type="compositionally biased region" description="Basic and acidic residues" evidence="1">
    <location>
        <begin position="94"/>
        <end position="103"/>
    </location>
</feature>
<proteinExistence type="predicted"/>
<protein>
    <submittedName>
        <fullName evidence="2">Uncharacterized protein</fullName>
    </submittedName>
</protein>
<dbReference type="Proteomes" id="UP000636800">
    <property type="component" value="Unassembled WGS sequence"/>
</dbReference>
<dbReference type="OrthoDB" id="1839773at2759"/>
<keyword evidence="3" id="KW-1185">Reference proteome</keyword>
<feature type="region of interest" description="Disordered" evidence="1">
    <location>
        <begin position="1"/>
        <end position="112"/>
    </location>
</feature>